<evidence type="ECO:0000313" key="2">
    <source>
        <dbReference type="EMBL" id="OIW30128.1"/>
    </source>
</evidence>
<organism evidence="2 3">
    <name type="scientific">Coniochaeta ligniaria NRRL 30616</name>
    <dbReference type="NCBI Taxonomy" id="1408157"/>
    <lineage>
        <taxon>Eukaryota</taxon>
        <taxon>Fungi</taxon>
        <taxon>Dikarya</taxon>
        <taxon>Ascomycota</taxon>
        <taxon>Pezizomycotina</taxon>
        <taxon>Sordariomycetes</taxon>
        <taxon>Sordariomycetidae</taxon>
        <taxon>Coniochaetales</taxon>
        <taxon>Coniochaetaceae</taxon>
        <taxon>Coniochaeta</taxon>
    </lineage>
</organism>
<sequence>MTLFSLLLPVGQSAATCMTAIGSRQTGLLQRPHGVPDTAGSACCSRGATMSNEDTEHVNGRGALSIKSIALSDEVVAHDTTGITGLSDKLQTYVKLVSPDAAGSTCTLVLPRLMTQKTLDHWRTRLMTIRNLILVEQTPVDMTVGLEGIRVMRELHCPYLLPRTGRRAGGALLERGVLADRGSDALDWPDAPSGASPTNESGSGRCKLFNCLSTSHV</sequence>
<evidence type="ECO:0000313" key="3">
    <source>
        <dbReference type="Proteomes" id="UP000182658"/>
    </source>
</evidence>
<keyword evidence="1" id="KW-0732">Signal</keyword>
<reference evidence="2 3" key="1">
    <citation type="submission" date="2016-10" db="EMBL/GenBank/DDBJ databases">
        <title>Draft genome sequence of Coniochaeta ligniaria NRRL30616, a lignocellulolytic fungus for bioabatement of inhibitors in plant biomass hydrolysates.</title>
        <authorList>
            <consortium name="DOE Joint Genome Institute"/>
            <person name="Jimenez D.J."/>
            <person name="Hector R.E."/>
            <person name="Riley R."/>
            <person name="Sun H."/>
            <person name="Grigoriev I.V."/>
            <person name="Van Elsas J.D."/>
            <person name="Nichols N.N."/>
        </authorList>
    </citation>
    <scope>NUCLEOTIDE SEQUENCE [LARGE SCALE GENOMIC DNA]</scope>
    <source>
        <strain evidence="2 3">NRRL 30616</strain>
    </source>
</reference>
<dbReference type="AlphaFoldDB" id="A0A1J7JJW4"/>
<accession>A0A1J7JJW4</accession>
<dbReference type="Proteomes" id="UP000182658">
    <property type="component" value="Unassembled WGS sequence"/>
</dbReference>
<gene>
    <name evidence="2" type="ORF">CONLIGDRAFT_358473</name>
</gene>
<dbReference type="EMBL" id="KV875097">
    <property type="protein sequence ID" value="OIW30128.1"/>
    <property type="molecule type" value="Genomic_DNA"/>
</dbReference>
<name>A0A1J7JJW4_9PEZI</name>
<keyword evidence="3" id="KW-1185">Reference proteome</keyword>
<evidence type="ECO:0000256" key="1">
    <source>
        <dbReference type="SAM" id="SignalP"/>
    </source>
</evidence>
<feature type="signal peptide" evidence="1">
    <location>
        <begin position="1"/>
        <end position="15"/>
    </location>
</feature>
<protein>
    <submittedName>
        <fullName evidence="2">Uncharacterized protein</fullName>
    </submittedName>
</protein>
<dbReference type="InParanoid" id="A0A1J7JJW4"/>
<proteinExistence type="predicted"/>
<feature type="chain" id="PRO_5012091649" evidence="1">
    <location>
        <begin position="16"/>
        <end position="217"/>
    </location>
</feature>